<organism evidence="2 3">
    <name type="scientific">Kribbella albertanoniae</name>
    <dbReference type="NCBI Taxonomy" id="1266829"/>
    <lineage>
        <taxon>Bacteria</taxon>
        <taxon>Bacillati</taxon>
        <taxon>Actinomycetota</taxon>
        <taxon>Actinomycetes</taxon>
        <taxon>Propionibacteriales</taxon>
        <taxon>Kribbellaceae</taxon>
        <taxon>Kribbella</taxon>
    </lineage>
</organism>
<evidence type="ECO:0000313" key="2">
    <source>
        <dbReference type="EMBL" id="TDC30683.1"/>
    </source>
</evidence>
<comment type="similarity">
    <text evidence="1">Belongs to the ROK (NagC/XylR) family.</text>
</comment>
<accession>A0A4R4Q722</accession>
<dbReference type="Gene3D" id="3.30.420.40">
    <property type="match status" value="2"/>
</dbReference>
<comment type="caution">
    <text evidence="2">The sequence shown here is derived from an EMBL/GenBank/DDBJ whole genome shotgun (WGS) entry which is preliminary data.</text>
</comment>
<sequence length="294" mass="28831">MSATDPATIGIDVGGTSVRAALVDAGGRLRGPLTDVPRAGDLIGQLRTIRAELDGSTGSVAGIAVPGSIDPRSGRIGSAPTAPALVGLGEDDLDSSHLCNDANAALLAEWRHGAAAGVQNVIGLFSGTGVGGGVIVDGSLLVGARGLGGELGHLVLDPAGPVCGCGGNGCLEQFASGTAIARWYAERTGNQRSTAEVARAARAGDAAAAQAFAVAGGWLGVGAAGLANIFNPEMIVVGGGVAAAWDLVEAAFGQAVRVHTMPMIRDGLQVRVGELGRAAGVIGAAAAARHGTTP</sequence>
<dbReference type="AlphaFoldDB" id="A0A4R4Q722"/>
<dbReference type="PANTHER" id="PTHR18964:SF149">
    <property type="entry name" value="BIFUNCTIONAL UDP-N-ACETYLGLUCOSAMINE 2-EPIMERASE_N-ACETYLMANNOSAMINE KINASE"/>
    <property type="match status" value="1"/>
</dbReference>
<evidence type="ECO:0000256" key="1">
    <source>
        <dbReference type="ARBA" id="ARBA00006479"/>
    </source>
</evidence>
<dbReference type="Proteomes" id="UP000295075">
    <property type="component" value="Unassembled WGS sequence"/>
</dbReference>
<dbReference type="OrthoDB" id="9810372at2"/>
<reference evidence="2 3" key="1">
    <citation type="submission" date="2019-03" db="EMBL/GenBank/DDBJ databases">
        <title>Draft genome sequences of novel Actinobacteria.</title>
        <authorList>
            <person name="Sahin N."/>
            <person name="Ay H."/>
            <person name="Saygin H."/>
        </authorList>
    </citation>
    <scope>NUCLEOTIDE SEQUENCE [LARGE SCALE GENOMIC DNA]</scope>
    <source>
        <strain evidence="2 3">JCM 30547</strain>
    </source>
</reference>
<proteinExistence type="inferred from homology"/>
<dbReference type="Pfam" id="PF00480">
    <property type="entry name" value="ROK"/>
    <property type="match status" value="1"/>
</dbReference>
<dbReference type="SUPFAM" id="SSF53067">
    <property type="entry name" value="Actin-like ATPase domain"/>
    <property type="match status" value="1"/>
</dbReference>
<dbReference type="InterPro" id="IPR043129">
    <property type="entry name" value="ATPase_NBD"/>
</dbReference>
<dbReference type="PANTHER" id="PTHR18964">
    <property type="entry name" value="ROK (REPRESSOR, ORF, KINASE) FAMILY"/>
    <property type="match status" value="1"/>
</dbReference>
<protein>
    <submittedName>
        <fullName evidence="2">ROK family protein</fullName>
    </submittedName>
</protein>
<evidence type="ECO:0000313" key="3">
    <source>
        <dbReference type="Proteomes" id="UP000295075"/>
    </source>
</evidence>
<dbReference type="EMBL" id="SMKA01000042">
    <property type="protein sequence ID" value="TDC30683.1"/>
    <property type="molecule type" value="Genomic_DNA"/>
</dbReference>
<name>A0A4R4Q722_9ACTN</name>
<keyword evidence="3" id="KW-1185">Reference proteome</keyword>
<dbReference type="RefSeq" id="WP_132406150.1">
    <property type="nucleotide sequence ID" value="NZ_SMKA01000042.1"/>
</dbReference>
<dbReference type="InterPro" id="IPR000600">
    <property type="entry name" value="ROK"/>
</dbReference>
<gene>
    <name evidence="2" type="ORF">E1261_12800</name>
</gene>